<protein>
    <submittedName>
        <fullName evidence="1">Uncharacterized protein</fullName>
    </submittedName>
</protein>
<dbReference type="AlphaFoldDB" id="A0A926EME2"/>
<gene>
    <name evidence="1" type="ORF">H8718_19825</name>
</gene>
<name>A0A926EME2_9FIRM</name>
<dbReference type="RefSeq" id="WP_249334787.1">
    <property type="nucleotide sequence ID" value="NZ_JACRSY010000083.1"/>
</dbReference>
<comment type="caution">
    <text evidence="1">The sequence shown here is derived from an EMBL/GenBank/DDBJ whole genome shotgun (WGS) entry which is preliminary data.</text>
</comment>
<dbReference type="EMBL" id="JACRSY010000083">
    <property type="protein sequence ID" value="MBC8581725.1"/>
    <property type="molecule type" value="Genomic_DNA"/>
</dbReference>
<proteinExistence type="predicted"/>
<organism evidence="1 2">
    <name type="scientific">Zhenhengia yiwuensis</name>
    <dbReference type="NCBI Taxonomy" id="2763666"/>
    <lineage>
        <taxon>Bacteria</taxon>
        <taxon>Bacillati</taxon>
        <taxon>Bacillota</taxon>
        <taxon>Clostridia</taxon>
        <taxon>Lachnospirales</taxon>
        <taxon>Lachnospiraceae</taxon>
        <taxon>Zhenhengia</taxon>
    </lineage>
</organism>
<sequence length="52" mass="5589">MQGIKTILLGIAFILCGIAFSSIDGIPLILGTTEIGIAFLGYFSKENNRWGN</sequence>
<reference evidence="1" key="1">
    <citation type="submission" date="2020-08" db="EMBL/GenBank/DDBJ databases">
        <title>Genome public.</title>
        <authorList>
            <person name="Liu C."/>
            <person name="Sun Q."/>
        </authorList>
    </citation>
    <scope>NUCLEOTIDE SEQUENCE</scope>
    <source>
        <strain evidence="1">NSJ-12</strain>
    </source>
</reference>
<dbReference type="Proteomes" id="UP000655830">
    <property type="component" value="Unassembled WGS sequence"/>
</dbReference>
<evidence type="ECO:0000313" key="1">
    <source>
        <dbReference type="EMBL" id="MBC8581725.1"/>
    </source>
</evidence>
<keyword evidence="2" id="KW-1185">Reference proteome</keyword>
<evidence type="ECO:0000313" key="2">
    <source>
        <dbReference type="Proteomes" id="UP000655830"/>
    </source>
</evidence>
<accession>A0A926EME2</accession>